<dbReference type="Proteomes" id="UP000480485">
    <property type="component" value="Unassembled WGS sequence"/>
</dbReference>
<keyword evidence="3" id="KW-0963">Cytoplasm</keyword>
<reference evidence="12 13" key="1">
    <citation type="submission" date="2019-12" db="EMBL/GenBank/DDBJ databases">
        <title>Enteriobacteria Tanzani isolates_10434.</title>
        <authorList>
            <person name="Subbiah M."/>
            <person name="Call D."/>
        </authorList>
    </citation>
    <scope>NUCLEOTIDE SEQUENCE [LARGE SCALE GENOMIC DNA]</scope>
    <source>
        <strain evidence="12 13">10434wG3</strain>
    </source>
</reference>
<gene>
    <name evidence="11" type="ORF">GP954_12810</name>
    <name evidence="12" type="ORF">GRW24_27590</name>
</gene>
<evidence type="ECO:0000256" key="8">
    <source>
        <dbReference type="ARBA" id="ARBA00023264"/>
    </source>
</evidence>
<comment type="subcellular location">
    <subcellularLocation>
        <location evidence="2">Cytoplasm</location>
    </subcellularLocation>
</comment>
<dbReference type="PANTHER" id="PTHR30100">
    <property type="entry name" value="FATTY ACID/PHOSPHOLIPID SYNTHESIS PROTEIN PLSX"/>
    <property type="match status" value="1"/>
</dbReference>
<evidence type="ECO:0000256" key="1">
    <source>
        <dbReference type="ARBA" id="ARBA00001232"/>
    </source>
</evidence>
<evidence type="ECO:0000256" key="2">
    <source>
        <dbReference type="ARBA" id="ARBA00004496"/>
    </source>
</evidence>
<keyword evidence="6" id="KW-0443">Lipid metabolism</keyword>
<protein>
    <recommendedName>
        <fullName evidence="9">phosphate acyltransferase</fullName>
        <ecNumber evidence="9">2.3.1.274</ecNumber>
    </recommendedName>
</protein>
<comment type="subunit">
    <text evidence="10">Homodimer. Probably interacts with PlsY.</text>
</comment>
<accession>A0A6D0F676</accession>
<keyword evidence="4" id="KW-0444">Lipid biosynthesis</keyword>
<dbReference type="EMBL" id="WUIG01001128">
    <property type="protein sequence ID" value="MXJ12177.1"/>
    <property type="molecule type" value="Genomic_DNA"/>
</dbReference>
<dbReference type="InterPro" id="IPR012281">
    <property type="entry name" value="Phospholipid_synth_PlsX-like"/>
</dbReference>
<dbReference type="SUPFAM" id="SSF53659">
    <property type="entry name" value="Isocitrate/Isopropylmalate dehydrogenase-like"/>
    <property type="match status" value="1"/>
</dbReference>
<evidence type="ECO:0000313" key="12">
    <source>
        <dbReference type="EMBL" id="MXJ12177.1"/>
    </source>
</evidence>
<dbReference type="GO" id="GO:0006633">
    <property type="term" value="P:fatty acid biosynthetic process"/>
    <property type="evidence" value="ECO:0007669"/>
    <property type="project" value="InterPro"/>
</dbReference>
<dbReference type="Pfam" id="PF02504">
    <property type="entry name" value="FA_synthesis"/>
    <property type="match status" value="1"/>
</dbReference>
<dbReference type="Proteomes" id="UP000447081">
    <property type="component" value="Unassembled WGS sequence"/>
</dbReference>
<evidence type="ECO:0000313" key="11">
    <source>
        <dbReference type="EMBL" id="MWT86017.1"/>
    </source>
</evidence>
<evidence type="ECO:0000256" key="6">
    <source>
        <dbReference type="ARBA" id="ARBA00023098"/>
    </source>
</evidence>
<evidence type="ECO:0000256" key="5">
    <source>
        <dbReference type="ARBA" id="ARBA00022679"/>
    </source>
</evidence>
<evidence type="ECO:0000256" key="7">
    <source>
        <dbReference type="ARBA" id="ARBA00023209"/>
    </source>
</evidence>
<dbReference type="EC" id="2.3.1.274" evidence="9"/>
<evidence type="ECO:0000256" key="3">
    <source>
        <dbReference type="ARBA" id="ARBA00022490"/>
    </source>
</evidence>
<proteinExistence type="predicted"/>
<dbReference type="AlphaFoldDB" id="A0A6D0F676"/>
<dbReference type="Gene3D" id="3.40.718.10">
    <property type="entry name" value="Isopropylmalate Dehydrogenase"/>
    <property type="match status" value="1"/>
</dbReference>
<evidence type="ECO:0000256" key="9">
    <source>
        <dbReference type="ARBA" id="ARBA00024069"/>
    </source>
</evidence>
<keyword evidence="11" id="KW-0012">Acyltransferase</keyword>
<dbReference type="GO" id="GO:0043811">
    <property type="term" value="F:phosphate:acyl-[acyl carrier protein] acyltransferase activity"/>
    <property type="evidence" value="ECO:0007669"/>
    <property type="project" value="UniProtKB-EC"/>
</dbReference>
<organism evidence="11 14">
    <name type="scientific">Escherichia coli</name>
    <dbReference type="NCBI Taxonomy" id="562"/>
    <lineage>
        <taxon>Bacteria</taxon>
        <taxon>Pseudomonadati</taxon>
        <taxon>Pseudomonadota</taxon>
        <taxon>Gammaproteobacteria</taxon>
        <taxon>Enterobacterales</taxon>
        <taxon>Enterobacteriaceae</taxon>
        <taxon>Escherichia</taxon>
    </lineage>
</organism>
<keyword evidence="8" id="KW-1208">Phospholipid metabolism</keyword>
<comment type="caution">
    <text evidence="11">The sequence shown here is derived from an EMBL/GenBank/DDBJ whole genome shotgun (WGS) entry which is preliminary data.</text>
</comment>
<comment type="catalytic activity">
    <reaction evidence="1">
        <text>a fatty acyl-[ACP] + phosphate = an acyl phosphate + holo-[ACP]</text>
        <dbReference type="Rhea" id="RHEA:42292"/>
        <dbReference type="Rhea" id="RHEA-COMP:9685"/>
        <dbReference type="Rhea" id="RHEA-COMP:14125"/>
        <dbReference type="ChEBI" id="CHEBI:43474"/>
        <dbReference type="ChEBI" id="CHEBI:59918"/>
        <dbReference type="ChEBI" id="CHEBI:64479"/>
        <dbReference type="ChEBI" id="CHEBI:138651"/>
        <dbReference type="EC" id="2.3.1.274"/>
    </reaction>
</comment>
<evidence type="ECO:0000256" key="10">
    <source>
        <dbReference type="ARBA" id="ARBA00046608"/>
    </source>
</evidence>
<dbReference type="GO" id="GO:0005737">
    <property type="term" value="C:cytoplasm"/>
    <property type="evidence" value="ECO:0007669"/>
    <property type="project" value="UniProtKB-SubCell"/>
</dbReference>
<sequence length="72" mass="7547">MTRLTLALDVMGGDFGPSVTVPAALQALNSNSQLTLLLVGNPDAITPLLAKADFEQRSRLQIIPAQSVIASD</sequence>
<evidence type="ECO:0000256" key="4">
    <source>
        <dbReference type="ARBA" id="ARBA00022516"/>
    </source>
</evidence>
<reference evidence="11 14" key="2">
    <citation type="submission" date="2019-12" db="EMBL/GenBank/DDBJ databases">
        <title>Enteriobacteria Tanzani isolates_8377-8380.</title>
        <authorList>
            <person name="Subbiah M."/>
            <person name="Call D."/>
        </authorList>
    </citation>
    <scope>NUCLEOTIDE SEQUENCE [LARGE SCALE GENOMIC DNA]</scope>
    <source>
        <strain evidence="11 14">8378wC7</strain>
    </source>
</reference>
<name>A0A6D0F676_ECOLX</name>
<dbReference type="PANTHER" id="PTHR30100:SF1">
    <property type="entry name" value="PHOSPHATE ACYLTRANSFERASE"/>
    <property type="match status" value="1"/>
</dbReference>
<feature type="non-terminal residue" evidence="11">
    <location>
        <position position="72"/>
    </location>
</feature>
<evidence type="ECO:0000313" key="13">
    <source>
        <dbReference type="Proteomes" id="UP000447081"/>
    </source>
</evidence>
<evidence type="ECO:0000313" key="14">
    <source>
        <dbReference type="Proteomes" id="UP000480485"/>
    </source>
</evidence>
<dbReference type="EMBL" id="WTRN01000208">
    <property type="protein sequence ID" value="MWT86017.1"/>
    <property type="molecule type" value="Genomic_DNA"/>
</dbReference>
<dbReference type="GO" id="GO:0008654">
    <property type="term" value="P:phospholipid biosynthetic process"/>
    <property type="evidence" value="ECO:0007669"/>
    <property type="project" value="UniProtKB-KW"/>
</dbReference>
<keyword evidence="7" id="KW-0594">Phospholipid biosynthesis</keyword>
<keyword evidence="5 11" id="KW-0808">Transferase</keyword>
<dbReference type="InterPro" id="IPR003664">
    <property type="entry name" value="FA_synthesis"/>
</dbReference>